<evidence type="ECO:0000313" key="1">
    <source>
        <dbReference type="EMBL" id="GGB70873.1"/>
    </source>
</evidence>
<accession>A0ABQ1JNQ0</accession>
<dbReference type="SUPFAM" id="SSF53448">
    <property type="entry name" value="Nucleotide-diphospho-sugar transferases"/>
    <property type="match status" value="1"/>
</dbReference>
<dbReference type="EMBL" id="BMGD01000005">
    <property type="protein sequence ID" value="GGB70873.1"/>
    <property type="molecule type" value="Genomic_DNA"/>
</dbReference>
<comment type="caution">
    <text evidence="1">The sequence shown here is derived from an EMBL/GenBank/DDBJ whole genome shotgun (WGS) entry which is preliminary data.</text>
</comment>
<evidence type="ECO:0008006" key="3">
    <source>
        <dbReference type="Google" id="ProtNLM"/>
    </source>
</evidence>
<reference evidence="2" key="1">
    <citation type="journal article" date="2019" name="Int. J. Syst. Evol. Microbiol.">
        <title>The Global Catalogue of Microorganisms (GCM) 10K type strain sequencing project: providing services to taxonomists for standard genome sequencing and annotation.</title>
        <authorList>
            <consortium name="The Broad Institute Genomics Platform"/>
            <consortium name="The Broad Institute Genome Sequencing Center for Infectious Disease"/>
            <person name="Wu L."/>
            <person name="Ma J."/>
        </authorList>
    </citation>
    <scope>NUCLEOTIDE SEQUENCE [LARGE SCALE GENOMIC DNA]</scope>
    <source>
        <strain evidence="2">CGMCC 1.12851</strain>
    </source>
</reference>
<gene>
    <name evidence="1" type="ORF">GCM10010833_27650</name>
</gene>
<protein>
    <recommendedName>
        <fullName evidence="3">Nucleotide-diphospho-sugar transferase domain-containing protein</fullName>
    </recommendedName>
</protein>
<sequence>MLTKFLPFRLRSRINTRRHDAACRPVLGTAPIVPADDGLVIFSMMGTAVLLPYLIAVKSLWSHLRRGRVVILSDGTLTPGDRAVLAHHCGNPQIIDIADVDTTGFPVGGTWERLLTILDMRRDDYMIQLDSDTVTLGYPDVVADAIAANISFTLLGGAEWEIGAQTCTAFTPPVDVPASAQAHIQTRMERVLAKIADSEKLRYIRGCSGFTGFARGGDGRALAAHFAREMQQLLGTGAMHEWGTEQVTSSFVIANDPGAVLLPYRQYGNYWGDPWDSDCRFMHFVGAHRHDGSAYRDATAAALARMGS</sequence>
<dbReference type="Proteomes" id="UP000614261">
    <property type="component" value="Unassembled WGS sequence"/>
</dbReference>
<keyword evidence="2" id="KW-1185">Reference proteome</keyword>
<proteinExistence type="predicted"/>
<name>A0ABQ1JNQ0_9SPHN</name>
<dbReference type="InterPro" id="IPR029044">
    <property type="entry name" value="Nucleotide-diphossugar_trans"/>
</dbReference>
<dbReference type="RefSeq" id="WP_188515037.1">
    <property type="nucleotide sequence ID" value="NZ_BMGD01000005.1"/>
</dbReference>
<organism evidence="1 2">
    <name type="scientific">Blastomonas aquatica</name>
    <dbReference type="NCBI Taxonomy" id="1510276"/>
    <lineage>
        <taxon>Bacteria</taxon>
        <taxon>Pseudomonadati</taxon>
        <taxon>Pseudomonadota</taxon>
        <taxon>Alphaproteobacteria</taxon>
        <taxon>Sphingomonadales</taxon>
        <taxon>Sphingomonadaceae</taxon>
        <taxon>Blastomonas</taxon>
    </lineage>
</organism>
<evidence type="ECO:0000313" key="2">
    <source>
        <dbReference type="Proteomes" id="UP000614261"/>
    </source>
</evidence>